<dbReference type="eggNOG" id="KOG3331">
    <property type="taxonomic scope" value="Eukaryota"/>
</dbReference>
<keyword evidence="4" id="KW-0496">Mitochondrion</keyword>
<dbReference type="Gene3D" id="6.10.140.1190">
    <property type="match status" value="1"/>
</dbReference>
<evidence type="ECO:0000313" key="9">
    <source>
        <dbReference type="Proteomes" id="UP000011777"/>
    </source>
</evidence>
<dbReference type="OMA" id="IRTTMWR"/>
<evidence type="ECO:0000256" key="5">
    <source>
        <dbReference type="ARBA" id="ARBA00023274"/>
    </source>
</evidence>
<dbReference type="EMBL" id="AOGT01000347">
    <property type="protein sequence ID" value="EMG50174.1"/>
    <property type="molecule type" value="Genomic_DNA"/>
</dbReference>
<evidence type="ECO:0000313" key="8">
    <source>
        <dbReference type="EMBL" id="EMG50174.1"/>
    </source>
</evidence>
<evidence type="ECO:0000256" key="7">
    <source>
        <dbReference type="ARBA" id="ARBA00035399"/>
    </source>
</evidence>
<dbReference type="Pfam" id="PF06984">
    <property type="entry name" value="MRP-L47"/>
    <property type="match status" value="1"/>
</dbReference>
<accession>M3K5W0</accession>
<dbReference type="Proteomes" id="UP000011777">
    <property type="component" value="Unassembled WGS sequence"/>
</dbReference>
<evidence type="ECO:0000256" key="4">
    <source>
        <dbReference type="ARBA" id="ARBA00023128"/>
    </source>
</evidence>
<dbReference type="AlphaFoldDB" id="M3K5W0"/>
<dbReference type="Gene3D" id="6.10.330.20">
    <property type="match status" value="1"/>
</dbReference>
<dbReference type="OrthoDB" id="270763at2759"/>
<dbReference type="GO" id="GO:0003735">
    <property type="term" value="F:structural constituent of ribosome"/>
    <property type="evidence" value="ECO:0007669"/>
    <property type="project" value="InterPro"/>
</dbReference>
<sequence length="296" mass="34225">MSFRSSVRTFSKNSVALARSKPLRLGDLSTIKLREPIPPRVGNFEVSPDHPLWQFFPQGSKCTSPLRDTDELDKNSREWTVSELRQKSFEDLHRIWYLVLKERNILAREVRLGESLQMGQFQQYDQVDSKLINTQKNIKQVILERQVAVERAQVGMQDEINEYLNEFRENYINCDAGEIAEYHEKLTRLQYAIFGINPDLSLELLQEEDTVDINFIKGVSYVANLKLDRHIALNKGFDFAPLNGPMEELPLFLKDTEEGIEDIKALRESGNSRPLEKFEVIPFLRQAIENHISAAS</sequence>
<gene>
    <name evidence="8" type="ORF">G210_4797</name>
</gene>
<dbReference type="InterPro" id="IPR010729">
    <property type="entry name" value="Ribosomal_uL29_mit"/>
</dbReference>
<proteinExistence type="inferred from homology"/>
<dbReference type="GO" id="GO:0032543">
    <property type="term" value="P:mitochondrial translation"/>
    <property type="evidence" value="ECO:0007669"/>
    <property type="project" value="TreeGrafter"/>
</dbReference>
<keyword evidence="9" id="KW-1185">Reference proteome</keyword>
<comment type="caution">
    <text evidence="8">The sequence shown here is derived from an EMBL/GenBank/DDBJ whole genome shotgun (WGS) entry which is preliminary data.</text>
</comment>
<evidence type="ECO:0000256" key="1">
    <source>
        <dbReference type="ARBA" id="ARBA00004173"/>
    </source>
</evidence>
<keyword evidence="3 8" id="KW-0689">Ribosomal protein</keyword>
<dbReference type="InterPro" id="IPR038340">
    <property type="entry name" value="MRP-L47_sf"/>
</dbReference>
<comment type="subcellular location">
    <subcellularLocation>
        <location evidence="1">Mitochondrion</location>
    </subcellularLocation>
</comment>
<keyword evidence="5" id="KW-0687">Ribonucleoprotein</keyword>
<evidence type="ECO:0000256" key="3">
    <source>
        <dbReference type="ARBA" id="ARBA00022980"/>
    </source>
</evidence>
<dbReference type="GO" id="GO:0005762">
    <property type="term" value="C:mitochondrial large ribosomal subunit"/>
    <property type="evidence" value="ECO:0007669"/>
    <property type="project" value="TreeGrafter"/>
</dbReference>
<reference evidence="8 9" key="1">
    <citation type="submission" date="2013-02" db="EMBL/GenBank/DDBJ databases">
        <title>Genome sequence of Candida maltosa Xu316, a potential industrial strain for xylitol and ethanol production.</title>
        <authorList>
            <person name="Yu J."/>
            <person name="Wang Q."/>
            <person name="Geng X."/>
            <person name="Bao W."/>
            <person name="He P."/>
            <person name="Cai J."/>
        </authorList>
    </citation>
    <scope>NUCLEOTIDE SEQUENCE [LARGE SCALE GENOMIC DNA]</scope>
    <source>
        <strain evidence="9">Xu316</strain>
    </source>
</reference>
<dbReference type="HOGENOM" id="CLU_872105_0_0_1"/>
<evidence type="ECO:0000256" key="2">
    <source>
        <dbReference type="ARBA" id="ARBA00009254"/>
    </source>
</evidence>
<name>M3K5W0_CANMX</name>
<dbReference type="PANTHER" id="PTHR21183:SF18">
    <property type="entry name" value="LARGE RIBOSOMAL SUBUNIT PROTEIN UL29M"/>
    <property type="match status" value="1"/>
</dbReference>
<dbReference type="STRING" id="1245528.M3K5W0"/>
<evidence type="ECO:0000256" key="6">
    <source>
        <dbReference type="ARBA" id="ARBA00035289"/>
    </source>
</evidence>
<comment type="similarity">
    <text evidence="2">Belongs to the universal ribosomal protein uL29 family.</text>
</comment>
<organism evidence="8 9">
    <name type="scientific">Candida maltosa (strain Xu316)</name>
    <name type="common">Yeast</name>
    <dbReference type="NCBI Taxonomy" id="1245528"/>
    <lineage>
        <taxon>Eukaryota</taxon>
        <taxon>Fungi</taxon>
        <taxon>Dikarya</taxon>
        <taxon>Ascomycota</taxon>
        <taxon>Saccharomycotina</taxon>
        <taxon>Pichiomycetes</taxon>
        <taxon>Debaryomycetaceae</taxon>
        <taxon>Candida/Lodderomyces clade</taxon>
        <taxon>Candida</taxon>
    </lineage>
</organism>
<dbReference type="PANTHER" id="PTHR21183">
    <property type="entry name" value="RIBOSOMAL PROTEIN L47, MITOCHONDRIAL-RELATED"/>
    <property type="match status" value="1"/>
</dbReference>
<protein>
    <recommendedName>
        <fullName evidence="6">Large ribosomal subunit protein uL29m</fullName>
    </recommendedName>
    <alternativeName>
        <fullName evidence="7">54S ribosomal protein L4, mitochondrial</fullName>
    </alternativeName>
</protein>